<dbReference type="FunFam" id="3.30.230.10:FF:000080">
    <property type="entry name" value="Diphosphomevalonate decarboxylase"/>
    <property type="match status" value="1"/>
</dbReference>
<dbReference type="Gene3D" id="3.30.230.10">
    <property type="match status" value="1"/>
</dbReference>
<dbReference type="InterPro" id="IPR053859">
    <property type="entry name" value="MVD-like_N"/>
</dbReference>
<evidence type="ECO:0000259" key="3">
    <source>
        <dbReference type="Pfam" id="PF22700"/>
    </source>
</evidence>
<evidence type="ECO:0000256" key="1">
    <source>
        <dbReference type="SAM" id="Phobius"/>
    </source>
</evidence>
<dbReference type="Gene3D" id="3.30.70.890">
    <property type="entry name" value="GHMP kinase, C-terminal domain"/>
    <property type="match status" value="1"/>
</dbReference>
<dbReference type="InterPro" id="IPR029765">
    <property type="entry name" value="Mev_diP_decarb"/>
</dbReference>
<dbReference type="Pfam" id="PF22700">
    <property type="entry name" value="MVD-like_N"/>
    <property type="match status" value="1"/>
</dbReference>
<dbReference type="PANTHER" id="PTHR10977">
    <property type="entry name" value="DIPHOSPHOMEVALONATE DECARBOXYLASE"/>
    <property type="match status" value="1"/>
</dbReference>
<dbReference type="NCBIfam" id="TIGR01240">
    <property type="entry name" value="mevDPdecarb"/>
    <property type="match status" value="1"/>
</dbReference>
<dbReference type="SUPFAM" id="SSF54211">
    <property type="entry name" value="Ribosomal protein S5 domain 2-like"/>
    <property type="match status" value="1"/>
</dbReference>
<feature type="domain" description="Mvd1 C-terminal" evidence="2">
    <location>
        <begin position="595"/>
        <end position="780"/>
    </location>
</feature>
<dbReference type="GO" id="GO:0004163">
    <property type="term" value="F:diphosphomevalonate decarboxylase activity"/>
    <property type="evidence" value="ECO:0007669"/>
    <property type="project" value="InterPro"/>
</dbReference>
<keyword evidence="1" id="KW-0812">Transmembrane</keyword>
<dbReference type="OrthoDB" id="10253702at2759"/>
<evidence type="ECO:0000313" key="5">
    <source>
        <dbReference type="Proteomes" id="UP000053105"/>
    </source>
</evidence>
<dbReference type="GO" id="GO:0005829">
    <property type="term" value="C:cytosol"/>
    <property type="evidence" value="ECO:0007669"/>
    <property type="project" value="InterPro"/>
</dbReference>
<dbReference type="GO" id="GO:0019287">
    <property type="term" value="P:isopentenyl diphosphate biosynthetic process, mevalonate pathway"/>
    <property type="evidence" value="ECO:0007669"/>
    <property type="project" value="InterPro"/>
</dbReference>
<dbReference type="AlphaFoldDB" id="A0A0M8ZR54"/>
<feature type="transmembrane region" description="Helical" evidence="1">
    <location>
        <begin position="17"/>
        <end position="34"/>
    </location>
</feature>
<reference evidence="4 5" key="1">
    <citation type="submission" date="2015-07" db="EMBL/GenBank/DDBJ databases">
        <title>The genome of Melipona quadrifasciata.</title>
        <authorList>
            <person name="Pan H."/>
            <person name="Kapheim K."/>
        </authorList>
    </citation>
    <scope>NUCLEOTIDE SEQUENCE [LARGE SCALE GENOMIC DNA]</scope>
    <source>
        <strain evidence="4">0111107301</strain>
        <tissue evidence="4">Whole body</tissue>
    </source>
</reference>
<keyword evidence="5" id="KW-1185">Reference proteome</keyword>
<dbReference type="InterPro" id="IPR036554">
    <property type="entry name" value="GHMP_kinase_C_sf"/>
</dbReference>
<dbReference type="InterPro" id="IPR014721">
    <property type="entry name" value="Ribsml_uS5_D2-typ_fold_subgr"/>
</dbReference>
<protein>
    <submittedName>
        <fullName evidence="4">Diphosphomevalonate decarboxylase</fullName>
    </submittedName>
</protein>
<dbReference type="STRING" id="166423.A0A0M8ZR54"/>
<gene>
    <name evidence="4" type="ORF">WN51_05603</name>
</gene>
<dbReference type="SUPFAM" id="SSF55060">
    <property type="entry name" value="GHMP Kinase, C-terminal domain"/>
    <property type="match status" value="1"/>
</dbReference>
<dbReference type="Pfam" id="PF18376">
    <property type="entry name" value="MDD_C"/>
    <property type="match status" value="1"/>
</dbReference>
<sequence length="799" mass="90733">MNKCTKENELEREKLDFFLFVAFLYTVYSGEAWINNFGMIRNSGEPSTLSWVYCRGNNLHNLFHIRVKNIRWRVDNGTVEVRSVTKFPDIRIPVKETQCQEDLAKIIEILVRQTSRLLQDAVRNERVLVNSRLGSKLAMEMRKRLTFDYLGVKNNSTMKRLFTVQRYPRIILVIMHEIVLLLRGHAWPSFIRLFSSSLAETLYQILLLDTIAWEFKVKENPRTGDGLNLYHIHMLQLVLRSRSAVNIADARLTFSDRTMHQSEQKGWPKPQDSIEAENKHRFPVPAFDARTVYDDDSLITPVIRSLGNHGNEMEGIRTKEDRNLVSVGQTMRFHIGCLYAALTAASFLRLFCISLVGPWPRTSARFEYTPCPAVYNRSTYSPPRIVQIIPTVDTTGIILKTGSGSSIKRECEQEAALSVKGMRKHMCCNIGGKRDEMLILPVNDSISATLDTEHLHAKTTVMTSPTFKEDRIWLNGKEEEIKNPRLQNCLTQIRKRARNFNQWKVHICSENNFPTAAGLASSAAGYACLVVALAKLYQIEDDITSITSITRSGSGSACRSVMGGFVKWCMGSEPNGADSIAKQIVPASHWPEMRILILVVNDAKKKISSSIGMKRTIETSDLMQHRLKHVLPNRVKAIEQAIIEKNFKTFAEHTIKDSNQMHAVCLDAYPPIVYMNDVSHTIINLIHAYNEAVNEVKVAYTFDAGPNATLYLLEESVPEFVGVLDHFFPPGVNSEQYRKGLTFREVINSQELFNKINATRQAPGTLKYIIYTKVGNGPKYLQDPNDHLLNKEGLPINHS</sequence>
<name>A0A0M8ZR54_9HYME</name>
<keyword evidence="1" id="KW-0472">Membrane</keyword>
<organism evidence="4 5">
    <name type="scientific">Melipona quadrifasciata</name>
    <dbReference type="NCBI Taxonomy" id="166423"/>
    <lineage>
        <taxon>Eukaryota</taxon>
        <taxon>Metazoa</taxon>
        <taxon>Ecdysozoa</taxon>
        <taxon>Arthropoda</taxon>
        <taxon>Hexapoda</taxon>
        <taxon>Insecta</taxon>
        <taxon>Pterygota</taxon>
        <taxon>Neoptera</taxon>
        <taxon>Endopterygota</taxon>
        <taxon>Hymenoptera</taxon>
        <taxon>Apocrita</taxon>
        <taxon>Aculeata</taxon>
        <taxon>Apoidea</taxon>
        <taxon>Anthophila</taxon>
        <taxon>Apidae</taxon>
        <taxon>Melipona</taxon>
    </lineage>
</organism>
<dbReference type="FunFam" id="3.30.70.890:FF:000005">
    <property type="entry name" value="Diphosphomevalonate decarboxylase"/>
    <property type="match status" value="1"/>
</dbReference>
<feature type="domain" description="Diphosphomevalonate decarboxylase-like N-terminal" evidence="3">
    <location>
        <begin position="431"/>
        <end position="581"/>
    </location>
</feature>
<evidence type="ECO:0000313" key="4">
    <source>
        <dbReference type="EMBL" id="KOX69440.1"/>
    </source>
</evidence>
<dbReference type="Proteomes" id="UP000053105">
    <property type="component" value="Unassembled WGS sequence"/>
</dbReference>
<proteinExistence type="predicted"/>
<keyword evidence="1" id="KW-1133">Transmembrane helix</keyword>
<evidence type="ECO:0000259" key="2">
    <source>
        <dbReference type="Pfam" id="PF18376"/>
    </source>
</evidence>
<dbReference type="PANTHER" id="PTHR10977:SF3">
    <property type="entry name" value="DIPHOSPHOMEVALONATE DECARBOXYLASE"/>
    <property type="match status" value="1"/>
</dbReference>
<dbReference type="EMBL" id="KQ435891">
    <property type="protein sequence ID" value="KOX69440.1"/>
    <property type="molecule type" value="Genomic_DNA"/>
</dbReference>
<dbReference type="InterPro" id="IPR020568">
    <property type="entry name" value="Ribosomal_Su5_D2-typ_SF"/>
</dbReference>
<accession>A0A0M8ZR54</accession>
<dbReference type="InterPro" id="IPR041431">
    <property type="entry name" value="Mvd1_C"/>
</dbReference>